<dbReference type="Proteomes" id="UP001239994">
    <property type="component" value="Unassembled WGS sequence"/>
</dbReference>
<dbReference type="AlphaFoldDB" id="A0AAD9E318"/>
<comment type="caution">
    <text evidence="1">The sequence shown here is derived from an EMBL/GenBank/DDBJ whole genome shotgun (WGS) entry which is preliminary data.</text>
</comment>
<keyword evidence="2" id="KW-1185">Reference proteome</keyword>
<evidence type="ECO:0000313" key="1">
    <source>
        <dbReference type="EMBL" id="KAK1800582.1"/>
    </source>
</evidence>
<dbReference type="EMBL" id="JAROKS010000010">
    <property type="protein sequence ID" value="KAK1800582.1"/>
    <property type="molecule type" value="Genomic_DNA"/>
</dbReference>
<reference evidence="1" key="1">
    <citation type="submission" date="2023-03" db="EMBL/GenBank/DDBJ databases">
        <title>Electrophorus voltai genome.</title>
        <authorList>
            <person name="Bian C."/>
        </authorList>
    </citation>
    <scope>NUCLEOTIDE SEQUENCE</scope>
    <source>
        <strain evidence="1">CB-2022</strain>
        <tissue evidence="1">Muscle</tissue>
    </source>
</reference>
<proteinExistence type="predicted"/>
<sequence length="245" mass="27380">SSPPAPWLTETLCCHRRELRTAERQRRKSRIDSDLSSYKSLLSKCSLEVTSAQSSYYREKFEESSSDPRKLFMIFSSLLNPPPPLPSSSLTPEDFTTFFEEKVAAIRQSLSSIPTLSTSVHSLASNSLTSFSPLSSDEILQLLTSSNLTTCPLDPIPSALFQTIARYLLPFISVIINNSLSSGYVPVSSQKPLDEQFIINCLFFSPRTSGMIPISLATNQHILQFGVTGSAWRWFQSYLDGRSYQ</sequence>
<feature type="non-terminal residue" evidence="1">
    <location>
        <position position="245"/>
    </location>
</feature>
<accession>A0AAD9E318</accession>
<evidence type="ECO:0000313" key="2">
    <source>
        <dbReference type="Proteomes" id="UP001239994"/>
    </source>
</evidence>
<protein>
    <submittedName>
        <fullName evidence="1">Uncharacterized protein</fullName>
    </submittedName>
</protein>
<name>A0AAD9E318_9TELE</name>
<organism evidence="1 2">
    <name type="scientific">Electrophorus voltai</name>
    <dbReference type="NCBI Taxonomy" id="2609070"/>
    <lineage>
        <taxon>Eukaryota</taxon>
        <taxon>Metazoa</taxon>
        <taxon>Chordata</taxon>
        <taxon>Craniata</taxon>
        <taxon>Vertebrata</taxon>
        <taxon>Euteleostomi</taxon>
        <taxon>Actinopterygii</taxon>
        <taxon>Neopterygii</taxon>
        <taxon>Teleostei</taxon>
        <taxon>Ostariophysi</taxon>
        <taxon>Gymnotiformes</taxon>
        <taxon>Gymnotoidei</taxon>
        <taxon>Gymnotidae</taxon>
        <taxon>Electrophorus</taxon>
    </lineage>
</organism>
<feature type="non-terminal residue" evidence="1">
    <location>
        <position position="1"/>
    </location>
</feature>
<gene>
    <name evidence="1" type="ORF">P4O66_005781</name>
</gene>